<dbReference type="Pfam" id="PF11769">
    <property type="entry name" value="DUF3313"/>
    <property type="match status" value="1"/>
</dbReference>
<dbReference type="EMBL" id="SHNO01000001">
    <property type="protein sequence ID" value="MCX2978536.1"/>
    <property type="molecule type" value="Genomic_DNA"/>
</dbReference>
<keyword evidence="3" id="KW-1185">Reference proteome</keyword>
<keyword evidence="1" id="KW-0732">Signal</keyword>
<dbReference type="Proteomes" id="UP001143304">
    <property type="component" value="Unassembled WGS sequence"/>
</dbReference>
<gene>
    <name evidence="2" type="ORF">EYC82_14310</name>
</gene>
<protein>
    <submittedName>
        <fullName evidence="2">DUF3313 family protein</fullName>
    </submittedName>
</protein>
<comment type="caution">
    <text evidence="2">The sequence shown here is derived from an EMBL/GenBank/DDBJ whole genome shotgun (WGS) entry which is preliminary data.</text>
</comment>
<dbReference type="InterPro" id="IPR021747">
    <property type="entry name" value="DUF3313"/>
</dbReference>
<organism evidence="2 3">
    <name type="scientific">Candidatus Marimicrobium litorale</name>
    <dbReference type="NCBI Taxonomy" id="2518991"/>
    <lineage>
        <taxon>Bacteria</taxon>
        <taxon>Pseudomonadati</taxon>
        <taxon>Pseudomonadota</taxon>
        <taxon>Gammaproteobacteria</taxon>
        <taxon>Cellvibrionales</taxon>
        <taxon>Halieaceae</taxon>
        <taxon>Marimicrobium</taxon>
    </lineage>
</organism>
<evidence type="ECO:0000256" key="1">
    <source>
        <dbReference type="SAM" id="SignalP"/>
    </source>
</evidence>
<dbReference type="RefSeq" id="WP_279250232.1">
    <property type="nucleotide sequence ID" value="NZ_SHNO01000001.1"/>
</dbReference>
<dbReference type="PROSITE" id="PS51257">
    <property type="entry name" value="PROKAR_LIPOPROTEIN"/>
    <property type="match status" value="1"/>
</dbReference>
<name>A0ABT3T8D9_9GAMM</name>
<sequence length="221" mass="24429">MMYLRLLSLALVVALTGCATPAEQKFPAVTHDGLKLQPHTALRAVYLKPGADLSQYNSVAILQPYVAFSKNWQRDYNEQANFEARVSDKDMQKIRERIAAEFKKEFEEVLEKGGHKIVADGGSGVLILRPAIIDLDVTAPDVMTPGMTTTFVASAGSMTLYMDLYDGKTQAIIGRVIDPEAADDSGMMQVADSVTNMADFDRIMRRWATILNEHLAKMQKG</sequence>
<feature type="chain" id="PRO_5047136878" evidence="1">
    <location>
        <begin position="22"/>
        <end position="221"/>
    </location>
</feature>
<reference evidence="2" key="1">
    <citation type="submission" date="2019-02" db="EMBL/GenBank/DDBJ databases">
        <authorList>
            <person name="Li S.-H."/>
        </authorList>
    </citation>
    <scope>NUCLEOTIDE SEQUENCE</scope>
    <source>
        <strain evidence="2">IMCC11814</strain>
    </source>
</reference>
<accession>A0ABT3T8D9</accession>
<proteinExistence type="predicted"/>
<evidence type="ECO:0000313" key="3">
    <source>
        <dbReference type="Proteomes" id="UP001143304"/>
    </source>
</evidence>
<evidence type="ECO:0000313" key="2">
    <source>
        <dbReference type="EMBL" id="MCX2978536.1"/>
    </source>
</evidence>
<feature type="signal peptide" evidence="1">
    <location>
        <begin position="1"/>
        <end position="21"/>
    </location>
</feature>